<dbReference type="InterPro" id="IPR001841">
    <property type="entry name" value="Znf_RING"/>
</dbReference>
<evidence type="ECO:0000313" key="26">
    <source>
        <dbReference type="Proteomes" id="UP001151516"/>
    </source>
</evidence>
<feature type="domain" description="UBZ4-type" evidence="24">
    <location>
        <begin position="219"/>
        <end position="246"/>
    </location>
</feature>
<dbReference type="InterPro" id="IPR039577">
    <property type="entry name" value="Rad18"/>
</dbReference>
<evidence type="ECO:0000256" key="18">
    <source>
        <dbReference type="ARBA" id="ARBA00082369"/>
    </source>
</evidence>
<evidence type="ECO:0000256" key="21">
    <source>
        <dbReference type="SAM" id="MobiDB-lite"/>
    </source>
</evidence>
<dbReference type="GO" id="GO:0005634">
    <property type="term" value="C:nucleus"/>
    <property type="evidence" value="ECO:0007669"/>
    <property type="project" value="UniProtKB-SubCell"/>
</dbReference>
<dbReference type="PROSITE" id="PS50800">
    <property type="entry name" value="SAP"/>
    <property type="match status" value="1"/>
</dbReference>
<keyword evidence="10 19" id="KW-0863">Zinc-finger</keyword>
<dbReference type="Proteomes" id="UP001151516">
    <property type="component" value="Unassembled WGS sequence"/>
</dbReference>
<dbReference type="InterPro" id="IPR004580">
    <property type="entry name" value="Rad18_fungi"/>
</dbReference>
<keyword evidence="11" id="KW-0833">Ubl conjugation pathway</keyword>
<dbReference type="InterPro" id="IPR013083">
    <property type="entry name" value="Znf_RING/FYVE/PHD"/>
</dbReference>
<dbReference type="Gene3D" id="3.30.160.60">
    <property type="entry name" value="Classic Zinc Finger"/>
    <property type="match status" value="1"/>
</dbReference>
<dbReference type="GO" id="GO:0061630">
    <property type="term" value="F:ubiquitin protein ligase activity"/>
    <property type="evidence" value="ECO:0007669"/>
    <property type="project" value="UniProtKB-EC"/>
</dbReference>
<dbReference type="Pfam" id="PF13923">
    <property type="entry name" value="zf-C3HC4_2"/>
    <property type="match status" value="1"/>
</dbReference>
<comment type="pathway">
    <text evidence="3">Protein modification; protein ubiquitination.</text>
</comment>
<evidence type="ECO:0000256" key="5">
    <source>
        <dbReference type="ARBA" id="ARBA00012483"/>
    </source>
</evidence>
<dbReference type="SMART" id="SM00184">
    <property type="entry name" value="RING"/>
    <property type="match status" value="1"/>
</dbReference>
<dbReference type="PANTHER" id="PTHR14134">
    <property type="entry name" value="E3 UBIQUITIN-PROTEIN LIGASE RAD18"/>
    <property type="match status" value="1"/>
</dbReference>
<name>A0A9W8GNR1_9FUNG</name>
<dbReference type="InterPro" id="IPR006642">
    <property type="entry name" value="Rad18_UBZ4"/>
</dbReference>
<comment type="subcellular location">
    <subcellularLocation>
        <location evidence="2">Nucleus</location>
    </subcellularLocation>
</comment>
<dbReference type="SMART" id="SM00513">
    <property type="entry name" value="SAP"/>
    <property type="match status" value="1"/>
</dbReference>
<organism evidence="25 26">
    <name type="scientific">Coemansia spiralis</name>
    <dbReference type="NCBI Taxonomy" id="417178"/>
    <lineage>
        <taxon>Eukaryota</taxon>
        <taxon>Fungi</taxon>
        <taxon>Fungi incertae sedis</taxon>
        <taxon>Zoopagomycota</taxon>
        <taxon>Kickxellomycotina</taxon>
        <taxon>Kickxellomycetes</taxon>
        <taxon>Kickxellales</taxon>
        <taxon>Kickxellaceae</taxon>
        <taxon>Coemansia</taxon>
    </lineage>
</organism>
<comment type="similarity">
    <text evidence="4">Belongs to the RAD18 family.</text>
</comment>
<dbReference type="GO" id="GO:0006301">
    <property type="term" value="P:DNA damage tolerance"/>
    <property type="evidence" value="ECO:0007669"/>
    <property type="project" value="InterPro"/>
</dbReference>
<keyword evidence="12" id="KW-0862">Zinc</keyword>
<sequence>MDALIDLDDPSDWPDALPHMRELDQLLRCPVCKEYFTTAMVTASCGHTFCSLCVRRCLTQETKCPSCRAPLTESELNPNRLIDSAVYTFKSGRPQLLAELRNAAKPSLSAAHGDTRKSPGEIGPKRRRIGTRSVGMADRSDVSSENTKTTSMVDLTISDVEQMITSDMCMTNSDDDRGVRLAPQTQDAGRESNSDDSDFMPGESSHTPRPRPAAGTQACVPCPNCQEPVRQARINWHLDRCLAGKSTKEPTPAPARKQAGPAMLLQPASSATKCALPRPTKLAYSLLSESKLRRTLKDLGIPTKGDKQQMQARHVEWINMYMANADSMTPVSHRSLLRRLAAWEESLVRPPENSKPALETENDVAEHAAKYADSFTALVAQAGTARAKPAKDAPDPDPLPASL</sequence>
<evidence type="ECO:0000256" key="4">
    <source>
        <dbReference type="ARBA" id="ARBA00009506"/>
    </source>
</evidence>
<evidence type="ECO:0000256" key="9">
    <source>
        <dbReference type="ARBA" id="ARBA00022763"/>
    </source>
</evidence>
<evidence type="ECO:0000256" key="11">
    <source>
        <dbReference type="ARBA" id="ARBA00022786"/>
    </source>
</evidence>
<comment type="catalytic activity">
    <reaction evidence="1">
        <text>S-ubiquitinyl-[E2 ubiquitin-conjugating enzyme]-L-cysteine + [acceptor protein]-L-lysine = [E2 ubiquitin-conjugating enzyme]-L-cysteine + N(6)-ubiquitinyl-[acceptor protein]-L-lysine.</text>
        <dbReference type="EC" id="2.3.2.27"/>
    </reaction>
</comment>
<evidence type="ECO:0000256" key="15">
    <source>
        <dbReference type="ARBA" id="ARBA00023242"/>
    </source>
</evidence>
<dbReference type="PROSITE" id="PS00518">
    <property type="entry name" value="ZF_RING_1"/>
    <property type="match status" value="1"/>
</dbReference>
<dbReference type="EMBL" id="JANBTX010000012">
    <property type="protein sequence ID" value="KAJ2690415.1"/>
    <property type="molecule type" value="Genomic_DNA"/>
</dbReference>
<dbReference type="CDD" id="cd16529">
    <property type="entry name" value="RING-HC_RAD18"/>
    <property type="match status" value="1"/>
</dbReference>
<evidence type="ECO:0000256" key="8">
    <source>
        <dbReference type="ARBA" id="ARBA00022723"/>
    </source>
</evidence>
<protein>
    <recommendedName>
        <fullName evidence="6">Postreplication repair E3 ubiquitin-protein ligase RAD18</fullName>
        <ecNumber evidence="5">2.3.2.27</ecNumber>
    </recommendedName>
    <alternativeName>
        <fullName evidence="17">Postreplication repair E3 ubiquitin-protein ligase rad18</fullName>
    </alternativeName>
    <alternativeName>
        <fullName evidence="16 18">RING-type E3 ubiquitin transferase RAD18</fullName>
    </alternativeName>
</protein>
<evidence type="ECO:0000256" key="2">
    <source>
        <dbReference type="ARBA" id="ARBA00004123"/>
    </source>
</evidence>
<keyword evidence="9 20" id="KW-0227">DNA damage</keyword>
<evidence type="ECO:0000256" key="7">
    <source>
        <dbReference type="ARBA" id="ARBA00022679"/>
    </source>
</evidence>
<evidence type="ECO:0000256" key="17">
    <source>
        <dbReference type="ARBA" id="ARBA00074353"/>
    </source>
</evidence>
<evidence type="ECO:0000256" key="10">
    <source>
        <dbReference type="ARBA" id="ARBA00022771"/>
    </source>
</evidence>
<keyword evidence="15" id="KW-0539">Nucleus</keyword>
<dbReference type="NCBIfam" id="TIGR00599">
    <property type="entry name" value="rad18"/>
    <property type="match status" value="1"/>
</dbReference>
<dbReference type="GO" id="GO:0097505">
    <property type="term" value="C:Rad6-Rad18 complex"/>
    <property type="evidence" value="ECO:0007669"/>
    <property type="project" value="TreeGrafter"/>
</dbReference>
<dbReference type="PANTHER" id="PTHR14134:SF2">
    <property type="entry name" value="E3 UBIQUITIN-PROTEIN LIGASE RAD18"/>
    <property type="match status" value="1"/>
</dbReference>
<keyword evidence="25" id="KW-0012">Acyltransferase</keyword>
<keyword evidence="7 25" id="KW-0808">Transferase</keyword>
<dbReference type="InterPro" id="IPR003034">
    <property type="entry name" value="SAP_dom"/>
</dbReference>
<keyword evidence="26" id="KW-1185">Reference proteome</keyword>
<reference evidence="25" key="1">
    <citation type="submission" date="2022-07" db="EMBL/GenBank/DDBJ databases">
        <title>Phylogenomic reconstructions and comparative analyses of Kickxellomycotina fungi.</title>
        <authorList>
            <person name="Reynolds N.K."/>
            <person name="Stajich J.E."/>
            <person name="Barry K."/>
            <person name="Grigoriev I.V."/>
            <person name="Crous P."/>
            <person name="Smith M.E."/>
        </authorList>
    </citation>
    <scope>NUCLEOTIDE SEQUENCE</scope>
    <source>
        <strain evidence="25">CBS 109367</strain>
    </source>
</reference>
<dbReference type="OrthoDB" id="9049620at2759"/>
<dbReference type="GO" id="GO:0006513">
    <property type="term" value="P:protein monoubiquitination"/>
    <property type="evidence" value="ECO:0007669"/>
    <property type="project" value="InterPro"/>
</dbReference>
<evidence type="ECO:0000256" key="12">
    <source>
        <dbReference type="ARBA" id="ARBA00022833"/>
    </source>
</evidence>
<keyword evidence="14 20" id="KW-0234">DNA repair</keyword>
<evidence type="ECO:0000256" key="1">
    <source>
        <dbReference type="ARBA" id="ARBA00000900"/>
    </source>
</evidence>
<feature type="region of interest" description="Disordered" evidence="21">
    <location>
        <begin position="107"/>
        <end position="149"/>
    </location>
</feature>
<evidence type="ECO:0000256" key="3">
    <source>
        <dbReference type="ARBA" id="ARBA00004906"/>
    </source>
</evidence>
<feature type="region of interest" description="Disordered" evidence="21">
    <location>
        <begin position="383"/>
        <end position="403"/>
    </location>
</feature>
<evidence type="ECO:0000256" key="20">
    <source>
        <dbReference type="PROSITE-ProRule" id="PRU01256"/>
    </source>
</evidence>
<comment type="caution">
    <text evidence="25">The sequence shown here is derived from an EMBL/GenBank/DDBJ whole genome shotgun (WGS) entry which is preliminary data.</text>
</comment>
<evidence type="ECO:0000313" key="25">
    <source>
        <dbReference type="EMBL" id="KAJ2690415.1"/>
    </source>
</evidence>
<dbReference type="EC" id="2.3.2.27" evidence="5"/>
<gene>
    <name evidence="25" type="primary">RAD18</name>
    <name evidence="25" type="ORF">IWW39_000814</name>
</gene>
<dbReference type="SUPFAM" id="SSF57850">
    <property type="entry name" value="RING/U-box"/>
    <property type="match status" value="1"/>
</dbReference>
<evidence type="ECO:0000256" key="14">
    <source>
        <dbReference type="ARBA" id="ARBA00023204"/>
    </source>
</evidence>
<keyword evidence="13" id="KW-0238">DNA-binding</keyword>
<dbReference type="AlphaFoldDB" id="A0A9W8GNR1"/>
<dbReference type="Gene3D" id="3.30.40.10">
    <property type="entry name" value="Zinc/RING finger domain, C3HC4 (zinc finger)"/>
    <property type="match status" value="1"/>
</dbReference>
<feature type="domain" description="RING-type" evidence="22">
    <location>
        <begin position="29"/>
        <end position="68"/>
    </location>
</feature>
<evidence type="ECO:0000256" key="13">
    <source>
        <dbReference type="ARBA" id="ARBA00023125"/>
    </source>
</evidence>
<evidence type="ECO:0000256" key="16">
    <source>
        <dbReference type="ARBA" id="ARBA00031783"/>
    </source>
</evidence>
<dbReference type="InterPro" id="IPR017907">
    <property type="entry name" value="Znf_RING_CS"/>
</dbReference>
<dbReference type="PROSITE" id="PS51908">
    <property type="entry name" value="ZF_UBZ4"/>
    <property type="match status" value="1"/>
</dbReference>
<dbReference type="PROSITE" id="PS50089">
    <property type="entry name" value="ZF_RING_2"/>
    <property type="match status" value="1"/>
</dbReference>
<keyword evidence="8" id="KW-0479">Metal-binding</keyword>
<evidence type="ECO:0000259" key="22">
    <source>
        <dbReference type="PROSITE" id="PS50089"/>
    </source>
</evidence>
<proteinExistence type="inferred from homology"/>
<evidence type="ECO:0000256" key="6">
    <source>
        <dbReference type="ARBA" id="ARBA00015551"/>
    </source>
</evidence>
<dbReference type="GO" id="GO:0006281">
    <property type="term" value="P:DNA repair"/>
    <property type="evidence" value="ECO:0007669"/>
    <property type="project" value="UniProtKB-KW"/>
</dbReference>
<dbReference type="FunFam" id="3.30.40.10:FF:000172">
    <property type="entry name" value="E3 ubiquitin-protein ligase RAD18"/>
    <property type="match status" value="1"/>
</dbReference>
<evidence type="ECO:0000259" key="23">
    <source>
        <dbReference type="PROSITE" id="PS50800"/>
    </source>
</evidence>
<evidence type="ECO:0000256" key="19">
    <source>
        <dbReference type="PROSITE-ProRule" id="PRU00175"/>
    </source>
</evidence>
<feature type="region of interest" description="Disordered" evidence="21">
    <location>
        <begin position="169"/>
        <end position="216"/>
    </location>
</feature>
<feature type="domain" description="SAP" evidence="23">
    <location>
        <begin position="284"/>
        <end position="318"/>
    </location>
</feature>
<dbReference type="Pfam" id="PF02037">
    <property type="entry name" value="SAP"/>
    <property type="match status" value="1"/>
</dbReference>
<dbReference type="GO" id="GO:0003697">
    <property type="term" value="F:single-stranded DNA binding"/>
    <property type="evidence" value="ECO:0007669"/>
    <property type="project" value="InterPro"/>
</dbReference>
<accession>A0A9W8GNR1</accession>
<evidence type="ECO:0000259" key="24">
    <source>
        <dbReference type="PROSITE" id="PS51908"/>
    </source>
</evidence>
<dbReference type="GO" id="GO:0008270">
    <property type="term" value="F:zinc ion binding"/>
    <property type="evidence" value="ECO:0007669"/>
    <property type="project" value="UniProtKB-KW"/>
</dbReference>